<dbReference type="Pfam" id="PF04142">
    <property type="entry name" value="Nuc_sug_transp"/>
    <property type="match status" value="1"/>
</dbReference>
<dbReference type="Proteomes" id="UP001189429">
    <property type="component" value="Unassembled WGS sequence"/>
</dbReference>
<protein>
    <submittedName>
        <fullName evidence="6">Uncharacterized protein</fullName>
    </submittedName>
</protein>
<feature type="non-terminal residue" evidence="6">
    <location>
        <position position="1"/>
    </location>
</feature>
<feature type="transmembrane region" description="Helical" evidence="5">
    <location>
        <begin position="61"/>
        <end position="81"/>
    </location>
</feature>
<feature type="transmembrane region" description="Helical" evidence="5">
    <location>
        <begin position="126"/>
        <end position="147"/>
    </location>
</feature>
<evidence type="ECO:0000313" key="7">
    <source>
        <dbReference type="Proteomes" id="UP001189429"/>
    </source>
</evidence>
<sequence length="214" mass="22922">VEVSKMSGDAKPGDSTGGEHPVRGFMAVAAACCTSGFASVFFEYMLKKKTSEQKQAPPSVWVRNLQLSFFAGLIALLTVFVKDRGRPPRMEWRLLSGLRSARVLYHSAGGRRRAARGPRDQVPKDNIAKIFAMALSLTSIAALSALLSDFQVTLTFVCGATLTILAVYLYSVAPKPPEKASPEASPDKLGAVGTTAARRWSSKNGALTAAMEEV</sequence>
<dbReference type="InterPro" id="IPR007271">
    <property type="entry name" value="Nuc_sug_transpt"/>
</dbReference>
<name>A0ABN9VVF1_9DINO</name>
<evidence type="ECO:0000256" key="4">
    <source>
        <dbReference type="ARBA" id="ARBA00023136"/>
    </source>
</evidence>
<proteinExistence type="predicted"/>
<keyword evidence="4 5" id="KW-0472">Membrane</keyword>
<keyword evidence="7" id="KW-1185">Reference proteome</keyword>
<dbReference type="PANTHER" id="PTHR10231">
    <property type="entry name" value="NUCLEOTIDE-SUGAR TRANSMEMBRANE TRANSPORTER"/>
    <property type="match status" value="1"/>
</dbReference>
<dbReference type="EMBL" id="CAUYUJ010017627">
    <property type="protein sequence ID" value="CAK0876443.1"/>
    <property type="molecule type" value="Genomic_DNA"/>
</dbReference>
<gene>
    <name evidence="6" type="ORF">PCOR1329_LOCUS60807</name>
</gene>
<evidence type="ECO:0000256" key="2">
    <source>
        <dbReference type="ARBA" id="ARBA00022692"/>
    </source>
</evidence>
<evidence type="ECO:0000256" key="3">
    <source>
        <dbReference type="ARBA" id="ARBA00022989"/>
    </source>
</evidence>
<feature type="transmembrane region" description="Helical" evidence="5">
    <location>
        <begin position="21"/>
        <end position="41"/>
    </location>
</feature>
<accession>A0ABN9VVF1</accession>
<evidence type="ECO:0000256" key="1">
    <source>
        <dbReference type="ARBA" id="ARBA00004141"/>
    </source>
</evidence>
<keyword evidence="2 5" id="KW-0812">Transmembrane</keyword>
<evidence type="ECO:0000313" key="6">
    <source>
        <dbReference type="EMBL" id="CAK0876443.1"/>
    </source>
</evidence>
<organism evidence="6 7">
    <name type="scientific">Prorocentrum cordatum</name>
    <dbReference type="NCBI Taxonomy" id="2364126"/>
    <lineage>
        <taxon>Eukaryota</taxon>
        <taxon>Sar</taxon>
        <taxon>Alveolata</taxon>
        <taxon>Dinophyceae</taxon>
        <taxon>Prorocentrales</taxon>
        <taxon>Prorocentraceae</taxon>
        <taxon>Prorocentrum</taxon>
    </lineage>
</organism>
<comment type="subcellular location">
    <subcellularLocation>
        <location evidence="1">Membrane</location>
        <topology evidence="1">Multi-pass membrane protein</topology>
    </subcellularLocation>
</comment>
<feature type="transmembrane region" description="Helical" evidence="5">
    <location>
        <begin position="153"/>
        <end position="173"/>
    </location>
</feature>
<keyword evidence="3 5" id="KW-1133">Transmembrane helix</keyword>
<comment type="caution">
    <text evidence="6">The sequence shown here is derived from an EMBL/GenBank/DDBJ whole genome shotgun (WGS) entry which is preliminary data.</text>
</comment>
<evidence type="ECO:0000256" key="5">
    <source>
        <dbReference type="SAM" id="Phobius"/>
    </source>
</evidence>
<reference evidence="6" key="1">
    <citation type="submission" date="2023-10" db="EMBL/GenBank/DDBJ databases">
        <authorList>
            <person name="Chen Y."/>
            <person name="Shah S."/>
            <person name="Dougan E. K."/>
            <person name="Thang M."/>
            <person name="Chan C."/>
        </authorList>
    </citation>
    <scope>NUCLEOTIDE SEQUENCE [LARGE SCALE GENOMIC DNA]</scope>
</reference>